<feature type="compositionally biased region" description="Pro residues" evidence="5">
    <location>
        <begin position="286"/>
        <end position="299"/>
    </location>
</feature>
<feature type="region of interest" description="Disordered" evidence="5">
    <location>
        <begin position="277"/>
        <end position="357"/>
    </location>
</feature>
<dbReference type="PANTHER" id="PTHR31395">
    <property type="entry name" value="SHISA"/>
    <property type="match status" value="1"/>
</dbReference>
<keyword evidence="7" id="KW-0732">Signal</keyword>
<feature type="compositionally biased region" description="Pro residues" evidence="5">
    <location>
        <begin position="159"/>
        <end position="193"/>
    </location>
</feature>
<feature type="domain" description="Shisa N-terminal" evidence="8">
    <location>
        <begin position="18"/>
        <end position="73"/>
    </location>
</feature>
<gene>
    <name evidence="9" type="primary">SHISA4</name>
    <name evidence="9" type="ORF">BLAG_LOCUS19514</name>
</gene>
<dbReference type="InterPro" id="IPR053891">
    <property type="entry name" value="Shisa_N"/>
</dbReference>
<feature type="compositionally biased region" description="Low complexity" evidence="5">
    <location>
        <begin position="300"/>
        <end position="322"/>
    </location>
</feature>
<evidence type="ECO:0000256" key="5">
    <source>
        <dbReference type="SAM" id="MobiDB-lite"/>
    </source>
</evidence>
<protein>
    <submittedName>
        <fullName evidence="9">SHISA4 protein</fullName>
    </submittedName>
</protein>
<evidence type="ECO:0000256" key="6">
    <source>
        <dbReference type="SAM" id="Phobius"/>
    </source>
</evidence>
<keyword evidence="4 6" id="KW-0472">Membrane</keyword>
<dbReference type="GO" id="GO:0016020">
    <property type="term" value="C:membrane"/>
    <property type="evidence" value="ECO:0007669"/>
    <property type="project" value="UniProtKB-SubCell"/>
</dbReference>
<feature type="transmembrane region" description="Helical" evidence="6">
    <location>
        <begin position="241"/>
        <end position="260"/>
    </location>
</feature>
<feature type="chain" id="PRO_5035478263" evidence="7">
    <location>
        <begin position="19"/>
        <end position="357"/>
    </location>
</feature>
<feature type="compositionally biased region" description="Pro residues" evidence="5">
    <location>
        <begin position="203"/>
        <end position="218"/>
    </location>
</feature>
<evidence type="ECO:0000256" key="1">
    <source>
        <dbReference type="ARBA" id="ARBA00004370"/>
    </source>
</evidence>
<organism evidence="9 10">
    <name type="scientific">Branchiostoma lanceolatum</name>
    <name type="common">Common lancelet</name>
    <name type="synonym">Amphioxus lanceolatum</name>
    <dbReference type="NCBI Taxonomy" id="7740"/>
    <lineage>
        <taxon>Eukaryota</taxon>
        <taxon>Metazoa</taxon>
        <taxon>Chordata</taxon>
        <taxon>Cephalochordata</taxon>
        <taxon>Leptocardii</taxon>
        <taxon>Amphioxiformes</taxon>
        <taxon>Branchiostomatidae</taxon>
        <taxon>Branchiostoma</taxon>
    </lineage>
</organism>
<feature type="transmembrane region" description="Helical" evidence="6">
    <location>
        <begin position="88"/>
        <end position="115"/>
    </location>
</feature>
<evidence type="ECO:0000256" key="7">
    <source>
        <dbReference type="SAM" id="SignalP"/>
    </source>
</evidence>
<name>A0A8K0EW95_BRALA</name>
<dbReference type="Pfam" id="PF13908">
    <property type="entry name" value="Shisa_N"/>
    <property type="match status" value="1"/>
</dbReference>
<keyword evidence="2 6" id="KW-0812">Transmembrane</keyword>
<feature type="compositionally biased region" description="Pro residues" evidence="5">
    <location>
        <begin position="323"/>
        <end position="338"/>
    </location>
</feature>
<evidence type="ECO:0000313" key="9">
    <source>
        <dbReference type="EMBL" id="CAH1265574.1"/>
    </source>
</evidence>
<proteinExistence type="predicted"/>
<dbReference type="Proteomes" id="UP000838412">
    <property type="component" value="Chromosome 5"/>
</dbReference>
<accession>A0A8K0EW95</accession>
<evidence type="ECO:0000256" key="3">
    <source>
        <dbReference type="ARBA" id="ARBA00022989"/>
    </source>
</evidence>
<comment type="subcellular location">
    <subcellularLocation>
        <location evidence="1">Membrane</location>
    </subcellularLocation>
</comment>
<feature type="signal peptide" evidence="7">
    <location>
        <begin position="1"/>
        <end position="18"/>
    </location>
</feature>
<evidence type="ECO:0000256" key="4">
    <source>
        <dbReference type="ARBA" id="ARBA00023136"/>
    </source>
</evidence>
<feature type="region of interest" description="Disordered" evidence="5">
    <location>
        <begin position="144"/>
        <end position="221"/>
    </location>
</feature>
<evidence type="ECO:0000256" key="2">
    <source>
        <dbReference type="ARBA" id="ARBA00022692"/>
    </source>
</evidence>
<dbReference type="InterPro" id="IPR026910">
    <property type="entry name" value="Shisa"/>
</dbReference>
<dbReference type="EMBL" id="OV696690">
    <property type="protein sequence ID" value="CAH1265574.1"/>
    <property type="molecule type" value="Genomic_DNA"/>
</dbReference>
<sequence>MAASVLLVLIVVLGTASGEYCSAYNDIFGNYQQGFNCPRYTEGESYDESYCCGTSSIPYCCDSCYLSQNTNYCPGSDIDYYFSLSTGAIVGIALGSLAFIAFIITLCICCCCACCKSNNRTQRTTVVQGQSGAAVTVAQTTYPGQQYPQYPPSSEMTQYPPPGAQYPPPGAQYPPPGAQYPPPGAQYPPPGAQYPPQDQQYPPAAPQYAPPGQQPPYPVAQGDMVYPPAYPGQEGQLTNTGAIVGIALGSLAFIAFIIALCICCCCACCNSEDNPQYPPSSEMTQYPPPETQFPPPGAQYPPAGAQHPPAGEQYPPQDQQYPPAAPQYAPPGQQPPYPVAQGDMAYPPACPGQSMKQ</sequence>
<dbReference type="PANTHER" id="PTHR31395:SF23">
    <property type="entry name" value="GEO05642P1"/>
    <property type="match status" value="1"/>
</dbReference>
<evidence type="ECO:0000313" key="10">
    <source>
        <dbReference type="Proteomes" id="UP000838412"/>
    </source>
</evidence>
<keyword evidence="3 6" id="KW-1133">Transmembrane helix</keyword>
<dbReference type="AlphaFoldDB" id="A0A8K0EW95"/>
<reference evidence="9" key="1">
    <citation type="submission" date="2022-01" db="EMBL/GenBank/DDBJ databases">
        <authorList>
            <person name="Braso-Vives M."/>
        </authorList>
    </citation>
    <scope>NUCLEOTIDE SEQUENCE</scope>
</reference>
<keyword evidence="10" id="KW-1185">Reference proteome</keyword>
<evidence type="ECO:0000259" key="8">
    <source>
        <dbReference type="Pfam" id="PF13908"/>
    </source>
</evidence>